<evidence type="ECO:0000256" key="8">
    <source>
        <dbReference type="ARBA" id="ARBA00022857"/>
    </source>
</evidence>
<dbReference type="EC" id="1.3.1.22" evidence="18"/>
<keyword evidence="11" id="KW-0560">Oxidoreductase</keyword>
<feature type="transmembrane region" description="Helical" evidence="18">
    <location>
        <begin position="69"/>
        <end position="89"/>
    </location>
</feature>
<name>A0A915PLU0_9BILA</name>
<dbReference type="Proteomes" id="UP000887581">
    <property type="component" value="Unplaced"/>
</dbReference>
<proteinExistence type="inferred from homology"/>
<organism evidence="20 21">
    <name type="scientific">Setaria digitata</name>
    <dbReference type="NCBI Taxonomy" id="48799"/>
    <lineage>
        <taxon>Eukaryota</taxon>
        <taxon>Metazoa</taxon>
        <taxon>Ecdysozoa</taxon>
        <taxon>Nematoda</taxon>
        <taxon>Chromadorea</taxon>
        <taxon>Rhabditida</taxon>
        <taxon>Spirurina</taxon>
        <taxon>Spiruromorpha</taxon>
        <taxon>Filarioidea</taxon>
        <taxon>Setariidae</taxon>
        <taxon>Setaria</taxon>
    </lineage>
</organism>
<keyword evidence="12" id="KW-0443">Lipid metabolism</keyword>
<feature type="transmembrane region" description="Helical" evidence="18">
    <location>
        <begin position="21"/>
        <end position="49"/>
    </location>
</feature>
<keyword evidence="9" id="KW-0726">Sexual differentiation</keyword>
<comment type="function">
    <text evidence="14">Converts testosterone into 5-alpha-dihydrotestosterone and progesterone or corticosterone into their corresponding 5-alpha-3-oxosteroids. It plays a central role in sexual differentiation and androgen physiology.</text>
</comment>
<protein>
    <recommendedName>
        <fullName evidence="18">3-oxo-5alpha-steroid 4-dehydrogenase (NADP(+))</fullName>
        <ecNumber evidence="18">1.3.1.22</ecNumber>
    </recommendedName>
</protein>
<evidence type="ECO:0000256" key="1">
    <source>
        <dbReference type="ARBA" id="ARBA00004154"/>
    </source>
</evidence>
<dbReference type="PROSITE" id="PS50244">
    <property type="entry name" value="S5A_REDUCTASE"/>
    <property type="match status" value="1"/>
</dbReference>
<dbReference type="PIRSF" id="PIRSF015596">
    <property type="entry name" value="5_alpha-SR2"/>
    <property type="match status" value="1"/>
</dbReference>
<dbReference type="WBParaSite" id="sdigi.contig131.g4973.t1">
    <property type="protein sequence ID" value="sdigi.contig131.g4973.t1"/>
    <property type="gene ID" value="sdigi.contig131.g4973"/>
</dbReference>
<evidence type="ECO:0000256" key="6">
    <source>
        <dbReference type="ARBA" id="ARBA00022824"/>
    </source>
</evidence>
<evidence type="ECO:0000256" key="7">
    <source>
        <dbReference type="ARBA" id="ARBA00022848"/>
    </source>
</evidence>
<evidence type="ECO:0000256" key="15">
    <source>
        <dbReference type="ARBA" id="ARBA00048292"/>
    </source>
</evidence>
<dbReference type="GO" id="GO:0030154">
    <property type="term" value="P:cell differentiation"/>
    <property type="evidence" value="ECO:0007669"/>
    <property type="project" value="UniProtKB-KW"/>
</dbReference>
<dbReference type="InterPro" id="IPR001104">
    <property type="entry name" value="3-oxo-5_a-steroid_4-DH_C"/>
</dbReference>
<dbReference type="InterPro" id="IPR016636">
    <property type="entry name" value="3-oxo-5-alpha-steroid_4-DH"/>
</dbReference>
<evidence type="ECO:0000256" key="9">
    <source>
        <dbReference type="ARBA" id="ARBA00022928"/>
    </source>
</evidence>
<evidence type="ECO:0000256" key="13">
    <source>
        <dbReference type="ARBA" id="ARBA00023136"/>
    </source>
</evidence>
<dbReference type="FunFam" id="1.20.120.1630:FF:000002">
    <property type="entry name" value="Steroid 5 alpha-reductase 1"/>
    <property type="match status" value="1"/>
</dbReference>
<feature type="transmembrane region" description="Helical" evidence="18">
    <location>
        <begin position="128"/>
        <end position="145"/>
    </location>
</feature>
<dbReference type="PANTHER" id="PTHR10556">
    <property type="entry name" value="3-OXO-5-ALPHA-STEROID 4-DEHYDROGENASE"/>
    <property type="match status" value="1"/>
</dbReference>
<evidence type="ECO:0000256" key="10">
    <source>
        <dbReference type="ARBA" id="ARBA00022989"/>
    </source>
</evidence>
<keyword evidence="4 18" id="KW-0812">Transmembrane</keyword>
<comment type="caution">
    <text evidence="18">Lacks conserved residue(s) required for the propagation of feature annotation.</text>
</comment>
<dbReference type="AlphaFoldDB" id="A0A915PLU0"/>
<dbReference type="InterPro" id="IPR039357">
    <property type="entry name" value="SRD5A/TECR"/>
</dbReference>
<dbReference type="GO" id="GO:0007548">
    <property type="term" value="P:sex differentiation"/>
    <property type="evidence" value="ECO:0007669"/>
    <property type="project" value="UniProtKB-KW"/>
</dbReference>
<dbReference type="GO" id="GO:0006702">
    <property type="term" value="P:androgen biosynthetic process"/>
    <property type="evidence" value="ECO:0007669"/>
    <property type="project" value="UniProtKB-ARBA"/>
</dbReference>
<keyword evidence="8" id="KW-0521">NADP</keyword>
<feature type="domain" description="3-oxo-5-alpha-steroid 4-dehydrogenase C-terminal" evidence="19">
    <location>
        <begin position="65"/>
        <end position="231"/>
    </location>
</feature>
<evidence type="ECO:0000256" key="5">
    <source>
        <dbReference type="ARBA" id="ARBA00022782"/>
    </source>
</evidence>
<keyword evidence="7" id="KW-0492">Microsome</keyword>
<evidence type="ECO:0000256" key="2">
    <source>
        <dbReference type="ARBA" id="ARBA00004477"/>
    </source>
</evidence>
<evidence type="ECO:0000256" key="17">
    <source>
        <dbReference type="ARBA" id="ARBA00049397"/>
    </source>
</evidence>
<keyword evidence="10 18" id="KW-1133">Transmembrane helix</keyword>
<accession>A0A915PLU0</accession>
<dbReference type="Gene3D" id="1.20.120.1630">
    <property type="match status" value="1"/>
</dbReference>
<evidence type="ECO:0000256" key="14">
    <source>
        <dbReference type="ARBA" id="ARBA00037789"/>
    </source>
</evidence>
<evidence type="ECO:0000256" key="3">
    <source>
        <dbReference type="ARBA" id="ARBA00007742"/>
    </source>
</evidence>
<dbReference type="GO" id="GO:0005789">
    <property type="term" value="C:endoplasmic reticulum membrane"/>
    <property type="evidence" value="ECO:0007669"/>
    <property type="project" value="UniProtKB-SubCell"/>
</dbReference>
<reference evidence="21" key="1">
    <citation type="submission" date="2022-11" db="UniProtKB">
        <authorList>
            <consortium name="WormBaseParasite"/>
        </authorList>
    </citation>
    <scope>IDENTIFICATION</scope>
</reference>
<dbReference type="GO" id="GO:0047751">
    <property type="term" value="F:3-oxo-5-alpha-steroid 4-dehydrogenase (NADP+) activity"/>
    <property type="evidence" value="ECO:0007669"/>
    <property type="project" value="UniProtKB-EC"/>
</dbReference>
<evidence type="ECO:0000256" key="16">
    <source>
        <dbReference type="ARBA" id="ARBA00049166"/>
    </source>
</evidence>
<comment type="similarity">
    <text evidence="3 18">Belongs to the steroid 5-alpha reductase family.</text>
</comment>
<dbReference type="PANTHER" id="PTHR10556:SF57">
    <property type="entry name" value="3-OXO-5-ALPHA-STEROID 4-DEHYDROGENASE 1"/>
    <property type="match status" value="1"/>
</dbReference>
<evidence type="ECO:0000256" key="11">
    <source>
        <dbReference type="ARBA" id="ARBA00023002"/>
    </source>
</evidence>
<dbReference type="Pfam" id="PF02544">
    <property type="entry name" value="Steroid_dh"/>
    <property type="match status" value="1"/>
</dbReference>
<evidence type="ECO:0000313" key="21">
    <source>
        <dbReference type="WBParaSite" id="sdigi.contig131.g4973.t1"/>
    </source>
</evidence>
<evidence type="ECO:0000313" key="20">
    <source>
        <dbReference type="Proteomes" id="UP000887581"/>
    </source>
</evidence>
<evidence type="ECO:0000259" key="19">
    <source>
        <dbReference type="Pfam" id="PF02544"/>
    </source>
</evidence>
<evidence type="ECO:0000256" key="4">
    <source>
        <dbReference type="ARBA" id="ARBA00022692"/>
    </source>
</evidence>
<keyword evidence="13 18" id="KW-0472">Membrane</keyword>
<keyword evidence="5" id="KW-0221">Differentiation</keyword>
<evidence type="ECO:0000256" key="18">
    <source>
        <dbReference type="PIRNR" id="PIRNR015596"/>
    </source>
</evidence>
<comment type="subcellular location">
    <subcellularLocation>
        <location evidence="2">Endoplasmic reticulum membrane</location>
        <topology evidence="2">Multi-pass membrane protein</topology>
    </subcellularLocation>
    <subcellularLocation>
        <location evidence="1">Microsome membrane</location>
        <topology evidence="1">Multi-pass membrane protein</topology>
    </subcellularLocation>
</comment>
<comment type="catalytic activity">
    <reaction evidence="15">
        <text>5alpha-pregnane-3,20-dione + NADP(+) = progesterone + NADPH + H(+)</text>
        <dbReference type="Rhea" id="RHEA:21952"/>
        <dbReference type="ChEBI" id="CHEBI:15378"/>
        <dbReference type="ChEBI" id="CHEBI:17026"/>
        <dbReference type="ChEBI" id="CHEBI:28952"/>
        <dbReference type="ChEBI" id="CHEBI:57783"/>
        <dbReference type="ChEBI" id="CHEBI:58349"/>
        <dbReference type="EC" id="1.3.1.22"/>
    </reaction>
    <physiologicalReaction direction="right-to-left" evidence="15">
        <dbReference type="Rhea" id="RHEA:21954"/>
    </physiologicalReaction>
</comment>
<comment type="catalytic activity">
    <reaction evidence="16">
        <text>androst-4-ene-3,17-dione + NADPH + H(+) = 5alpha-androstan-3,17-dione + NADP(+)</text>
        <dbReference type="Rhea" id="RHEA:50816"/>
        <dbReference type="ChEBI" id="CHEBI:15378"/>
        <dbReference type="ChEBI" id="CHEBI:15994"/>
        <dbReference type="ChEBI" id="CHEBI:16422"/>
        <dbReference type="ChEBI" id="CHEBI:57783"/>
        <dbReference type="ChEBI" id="CHEBI:58349"/>
    </reaction>
    <physiologicalReaction direction="left-to-right" evidence="16">
        <dbReference type="Rhea" id="RHEA:50817"/>
    </physiologicalReaction>
</comment>
<keyword evidence="20" id="KW-1185">Reference proteome</keyword>
<comment type="catalytic activity">
    <reaction evidence="18">
        <text>a 3-oxo-5alpha-steroid + NADP(+) = a 3-oxo-Delta(4)-steroid + NADPH + H(+)</text>
        <dbReference type="Rhea" id="RHEA:54384"/>
        <dbReference type="ChEBI" id="CHEBI:13601"/>
        <dbReference type="ChEBI" id="CHEBI:15378"/>
        <dbReference type="ChEBI" id="CHEBI:47909"/>
        <dbReference type="ChEBI" id="CHEBI:57783"/>
        <dbReference type="ChEBI" id="CHEBI:58349"/>
        <dbReference type="EC" id="1.3.1.22"/>
    </reaction>
</comment>
<keyword evidence="6" id="KW-0256">Endoplasmic reticulum</keyword>
<comment type="catalytic activity">
    <reaction evidence="17">
        <text>17beta-hydroxy-5alpha-androstan-3-one + NADP(+) = testosterone + NADPH + H(+)</text>
        <dbReference type="Rhea" id="RHEA:50820"/>
        <dbReference type="ChEBI" id="CHEBI:15378"/>
        <dbReference type="ChEBI" id="CHEBI:16330"/>
        <dbReference type="ChEBI" id="CHEBI:17347"/>
        <dbReference type="ChEBI" id="CHEBI:57783"/>
        <dbReference type="ChEBI" id="CHEBI:58349"/>
        <dbReference type="EC" id="1.3.1.22"/>
    </reaction>
    <physiologicalReaction direction="right-to-left" evidence="17">
        <dbReference type="Rhea" id="RHEA:50822"/>
    </physiologicalReaction>
</comment>
<evidence type="ECO:0000256" key="12">
    <source>
        <dbReference type="ARBA" id="ARBA00023098"/>
    </source>
</evidence>
<sequence>MARGYTAKWAWFVQEIPSLYIPLYYLVTNITSLPFINAFVLVLFCLHYVNRALIYPLLIKSGTGTPVHVFLLAFLFCTVNGYMQGAWHSHYVIYNKSLKNITFCFIDVFNVLYLCCSATYILHIATGLVVYVIGMIINILSDSILRDLRKDGKPGYRIPYGGLFTYVSGANFFGECVEWIGYALLTRTLPACAFAFFTLCNLAPRAYHHHRWYLKKFDEYPKNRKAFIPFVI</sequence>